<dbReference type="Gene3D" id="2.120.10.80">
    <property type="entry name" value="Kelch-type beta propeller"/>
    <property type="match status" value="2"/>
</dbReference>
<keyword evidence="3" id="KW-0812">Transmembrane</keyword>
<reference evidence="5 6" key="1">
    <citation type="journal article" date="2018" name="New Phytol.">
        <title>Phylogenomics of Endogonaceae and evolution of mycorrhizas within Mucoromycota.</title>
        <authorList>
            <person name="Chang Y."/>
            <person name="Desiro A."/>
            <person name="Na H."/>
            <person name="Sandor L."/>
            <person name="Lipzen A."/>
            <person name="Clum A."/>
            <person name="Barry K."/>
            <person name="Grigoriev I.V."/>
            <person name="Martin F.M."/>
            <person name="Stajich J.E."/>
            <person name="Smith M.E."/>
            <person name="Bonito G."/>
            <person name="Spatafora J.W."/>
        </authorList>
    </citation>
    <scope>NUCLEOTIDE SEQUENCE [LARGE SCALE GENOMIC DNA]</scope>
    <source>
        <strain evidence="5 6">AD002</strain>
    </source>
</reference>
<keyword evidence="2" id="KW-0677">Repeat</keyword>
<keyword evidence="4" id="KW-0732">Signal</keyword>
<feature type="chain" id="PRO_5019428089" description="Galactose oxidase" evidence="4">
    <location>
        <begin position="31"/>
        <end position="483"/>
    </location>
</feature>
<evidence type="ECO:0000313" key="6">
    <source>
        <dbReference type="Proteomes" id="UP000274822"/>
    </source>
</evidence>
<evidence type="ECO:0000313" key="5">
    <source>
        <dbReference type="EMBL" id="RUS24505.1"/>
    </source>
</evidence>
<dbReference type="AlphaFoldDB" id="A0A433Q3X4"/>
<dbReference type="InterPro" id="IPR015915">
    <property type="entry name" value="Kelch-typ_b-propeller"/>
</dbReference>
<dbReference type="PANTHER" id="PTHR46093:SF18">
    <property type="entry name" value="FIBRONECTIN TYPE-III DOMAIN-CONTAINING PROTEIN"/>
    <property type="match status" value="1"/>
</dbReference>
<keyword evidence="1" id="KW-0880">Kelch repeat</keyword>
<feature type="transmembrane region" description="Helical" evidence="3">
    <location>
        <begin position="403"/>
        <end position="429"/>
    </location>
</feature>
<dbReference type="Proteomes" id="UP000274822">
    <property type="component" value="Unassembled WGS sequence"/>
</dbReference>
<keyword evidence="3" id="KW-0472">Membrane</keyword>
<feature type="signal peptide" evidence="4">
    <location>
        <begin position="1"/>
        <end position="30"/>
    </location>
</feature>
<name>A0A433Q3X4_9FUNG</name>
<gene>
    <name evidence="5" type="ORF">BC938DRAFT_473478</name>
</gene>
<comment type="caution">
    <text evidence="5">The sequence shown here is derived from an EMBL/GenBank/DDBJ whole genome shotgun (WGS) entry which is preliminary data.</text>
</comment>
<accession>A0A433Q3X4</accession>
<dbReference type="EMBL" id="RBNJ01015793">
    <property type="protein sequence ID" value="RUS24505.1"/>
    <property type="molecule type" value="Genomic_DNA"/>
</dbReference>
<protein>
    <recommendedName>
        <fullName evidence="7">Galactose oxidase</fullName>
    </recommendedName>
</protein>
<evidence type="ECO:0000256" key="2">
    <source>
        <dbReference type="ARBA" id="ARBA00022737"/>
    </source>
</evidence>
<evidence type="ECO:0000256" key="1">
    <source>
        <dbReference type="ARBA" id="ARBA00022441"/>
    </source>
</evidence>
<proteinExistence type="predicted"/>
<keyword evidence="3" id="KW-1133">Transmembrane helix</keyword>
<dbReference type="Pfam" id="PF24681">
    <property type="entry name" value="Kelch_KLHDC2_KLHL20_DRC7"/>
    <property type="match status" value="1"/>
</dbReference>
<evidence type="ECO:0000256" key="3">
    <source>
        <dbReference type="SAM" id="Phobius"/>
    </source>
</evidence>
<evidence type="ECO:0008006" key="7">
    <source>
        <dbReference type="Google" id="ProtNLM"/>
    </source>
</evidence>
<keyword evidence="6" id="KW-1185">Reference proteome</keyword>
<evidence type="ECO:0000256" key="4">
    <source>
        <dbReference type="SAM" id="SignalP"/>
    </source>
</evidence>
<dbReference type="PANTHER" id="PTHR46093">
    <property type="entry name" value="ACYL-COA-BINDING DOMAIN-CONTAINING PROTEIN 5"/>
    <property type="match status" value="1"/>
</dbReference>
<sequence>MVHQRLLSQRIARSLLILLGTLTTRTQVEAVIPRGAAHAVLLGKIIWVYGGFSNNSQNVLNTAATLDVSIPWSVSSPPWTERADDLSKAPFSQYGTMFPTTDQTGFYVADQNSGTNNTYGMAKFDTINYIWTILPVSTSSTLPPTNRVTWDDSGNAWVWMGLLPSLISGAPQVASLGLYKLLCAGARPVRESSIPAHPIMDPHSKSAAERRLHQMVWLPSGLLILTGGISTPSNVWIPMSQVLTYNTITGAWREVTATGAIPAARHSHNATVGPDGYLITIYGGQGETTNMFGDIVVLDARTFIWSAPTISGTVPAPRIKHSAVQVGNAMIVMGGAIDFDLTAPSSISSETIVLNTTTWSWLTTYTPPKSWPSVTASGNPQSVTVTTTATATTTIISTFSDSLGVGAIVGITVGVITVILIVVLFLLLWRHERRLAASLVKKDDEEAKRTAVKMADDVVGAQVLAPEKPNEWRKIQKPDDAEV</sequence>
<dbReference type="SUPFAM" id="SSF117281">
    <property type="entry name" value="Kelch motif"/>
    <property type="match status" value="1"/>
</dbReference>
<organism evidence="5 6">
    <name type="scientific">Jimgerdemannia flammicorona</name>
    <dbReference type="NCBI Taxonomy" id="994334"/>
    <lineage>
        <taxon>Eukaryota</taxon>
        <taxon>Fungi</taxon>
        <taxon>Fungi incertae sedis</taxon>
        <taxon>Mucoromycota</taxon>
        <taxon>Mucoromycotina</taxon>
        <taxon>Endogonomycetes</taxon>
        <taxon>Endogonales</taxon>
        <taxon>Endogonaceae</taxon>
        <taxon>Jimgerdemannia</taxon>
    </lineage>
</organism>